<organism evidence="1 2">
    <name type="scientific">Haemaphysalis longicornis</name>
    <name type="common">Bush tick</name>
    <dbReference type="NCBI Taxonomy" id="44386"/>
    <lineage>
        <taxon>Eukaryota</taxon>
        <taxon>Metazoa</taxon>
        <taxon>Ecdysozoa</taxon>
        <taxon>Arthropoda</taxon>
        <taxon>Chelicerata</taxon>
        <taxon>Arachnida</taxon>
        <taxon>Acari</taxon>
        <taxon>Parasitiformes</taxon>
        <taxon>Ixodida</taxon>
        <taxon>Ixodoidea</taxon>
        <taxon>Ixodidae</taxon>
        <taxon>Haemaphysalinae</taxon>
        <taxon>Haemaphysalis</taxon>
    </lineage>
</organism>
<dbReference type="OMA" id="SIIIMAH"/>
<protein>
    <submittedName>
        <fullName evidence="1">Uncharacterized protein</fullName>
    </submittedName>
</protein>
<proteinExistence type="predicted"/>
<dbReference type="OrthoDB" id="6513039at2759"/>
<dbReference type="VEuPathDB" id="VectorBase:HLOH_063980"/>
<dbReference type="GO" id="GO:0140359">
    <property type="term" value="F:ABC-type transporter activity"/>
    <property type="evidence" value="ECO:0007669"/>
    <property type="project" value="InterPro"/>
</dbReference>
<dbReference type="GO" id="GO:0005319">
    <property type="term" value="F:lipid transporter activity"/>
    <property type="evidence" value="ECO:0007669"/>
    <property type="project" value="TreeGrafter"/>
</dbReference>
<keyword evidence="2" id="KW-1185">Reference proteome</keyword>
<dbReference type="GO" id="GO:0016020">
    <property type="term" value="C:membrane"/>
    <property type="evidence" value="ECO:0007669"/>
    <property type="project" value="InterPro"/>
</dbReference>
<dbReference type="EMBL" id="JABSTR010000001">
    <property type="protein sequence ID" value="KAH9359511.1"/>
    <property type="molecule type" value="Genomic_DNA"/>
</dbReference>
<dbReference type="Proteomes" id="UP000821853">
    <property type="component" value="Chromosome 1"/>
</dbReference>
<accession>A0A9J6F9N1</accession>
<sequence>MEEADAIGDSIIIMAHGKAMCSGSTSFLKKAYGVGYKVSLVKASGNFDVKDVLALIQKMVPAAEVDNDKTGEVTIALKTLDHQNFPAMFEKLERNSEKLGIGAIGVTVASMKDVFLK</sequence>
<reference evidence="1 2" key="1">
    <citation type="journal article" date="2020" name="Cell">
        <title>Large-Scale Comparative Analyses of Tick Genomes Elucidate Their Genetic Diversity and Vector Capacities.</title>
        <authorList>
            <consortium name="Tick Genome and Microbiome Consortium (TIGMIC)"/>
            <person name="Jia N."/>
            <person name="Wang J."/>
            <person name="Shi W."/>
            <person name="Du L."/>
            <person name="Sun Y."/>
            <person name="Zhan W."/>
            <person name="Jiang J.F."/>
            <person name="Wang Q."/>
            <person name="Zhang B."/>
            <person name="Ji P."/>
            <person name="Bell-Sakyi L."/>
            <person name="Cui X.M."/>
            <person name="Yuan T.T."/>
            <person name="Jiang B.G."/>
            <person name="Yang W.F."/>
            <person name="Lam T.T."/>
            <person name="Chang Q.C."/>
            <person name="Ding S.J."/>
            <person name="Wang X.J."/>
            <person name="Zhu J.G."/>
            <person name="Ruan X.D."/>
            <person name="Zhao L."/>
            <person name="Wei J.T."/>
            <person name="Ye R.Z."/>
            <person name="Que T.C."/>
            <person name="Du C.H."/>
            <person name="Zhou Y.H."/>
            <person name="Cheng J.X."/>
            <person name="Dai P.F."/>
            <person name="Guo W.B."/>
            <person name="Han X.H."/>
            <person name="Huang E.J."/>
            <person name="Li L.F."/>
            <person name="Wei W."/>
            <person name="Gao Y.C."/>
            <person name="Liu J.Z."/>
            <person name="Shao H.Z."/>
            <person name="Wang X."/>
            <person name="Wang C.C."/>
            <person name="Yang T.C."/>
            <person name="Huo Q.B."/>
            <person name="Li W."/>
            <person name="Chen H.Y."/>
            <person name="Chen S.E."/>
            <person name="Zhou L.G."/>
            <person name="Ni X.B."/>
            <person name="Tian J.H."/>
            <person name="Sheng Y."/>
            <person name="Liu T."/>
            <person name="Pan Y.S."/>
            <person name="Xia L.Y."/>
            <person name="Li J."/>
            <person name="Zhao F."/>
            <person name="Cao W.C."/>
        </authorList>
    </citation>
    <scope>NUCLEOTIDE SEQUENCE [LARGE SCALE GENOMIC DNA]</scope>
    <source>
        <strain evidence="1">HaeL-2018</strain>
    </source>
</reference>
<dbReference type="InterPro" id="IPR026082">
    <property type="entry name" value="ABCA"/>
</dbReference>
<gene>
    <name evidence="1" type="ORF">HPB48_000819</name>
</gene>
<name>A0A9J6F9N1_HAELO</name>
<dbReference type="AlphaFoldDB" id="A0A9J6F9N1"/>
<comment type="caution">
    <text evidence="1">The sequence shown here is derived from an EMBL/GenBank/DDBJ whole genome shotgun (WGS) entry which is preliminary data.</text>
</comment>
<evidence type="ECO:0000313" key="1">
    <source>
        <dbReference type="EMBL" id="KAH9359511.1"/>
    </source>
</evidence>
<evidence type="ECO:0000313" key="2">
    <source>
        <dbReference type="Proteomes" id="UP000821853"/>
    </source>
</evidence>
<dbReference type="PANTHER" id="PTHR19229">
    <property type="entry name" value="ATP-BINDING CASSETTE TRANSPORTER SUBFAMILY A ABCA"/>
    <property type="match status" value="1"/>
</dbReference>
<dbReference type="PANTHER" id="PTHR19229:SF250">
    <property type="entry name" value="ABC TRANSPORTER DOMAIN-CONTAINING PROTEIN-RELATED"/>
    <property type="match status" value="1"/>
</dbReference>